<evidence type="ECO:0000313" key="2">
    <source>
        <dbReference type="EMBL" id="OAA32813.1"/>
    </source>
</evidence>
<feature type="region of interest" description="Disordered" evidence="1">
    <location>
        <begin position="706"/>
        <end position="778"/>
    </location>
</feature>
<reference evidence="2 3" key="1">
    <citation type="journal article" date="2016" name="Genome Biol. Evol.">
        <title>Divergent and convergent evolution of fungal pathogenicity.</title>
        <authorList>
            <person name="Shang Y."/>
            <person name="Xiao G."/>
            <person name="Zheng P."/>
            <person name="Cen K."/>
            <person name="Zhan S."/>
            <person name="Wang C."/>
        </authorList>
    </citation>
    <scope>NUCLEOTIDE SEQUENCE [LARGE SCALE GENOMIC DNA]</scope>
    <source>
        <strain evidence="2 3">RCEF 2490</strain>
    </source>
</reference>
<keyword evidence="3" id="KW-1185">Reference proteome</keyword>
<evidence type="ECO:0000256" key="1">
    <source>
        <dbReference type="SAM" id="MobiDB-lite"/>
    </source>
</evidence>
<sequence>MDMTKHRLKSGSNGSLHSTYTAYGSHLPHPASIPRRRTPLQRRPLRNLSQNSILPPSPGPLASMLKITTEVGNVGVLPSHIPLTPASYHRRCRSRGDVAVRTPSKSYSHENCENFPPADGQRPLRSYRDTTSEILSLYGYDRQAFYMDRGSPILDDSSNRSYSFQTNSSRQPSQKSHATFQGHHPGAGMLHRPRSPFPYPTRLKRPELRPVSPAMFDHGFDYTRRLESDPNIQKPFRGAHKASYSTMSRRPPLSIRPDLNRSTASLPSRASPNPYYSALGPHRSRTPSSERSGGSRHGRFERVNRVPADDGERSPSLASIVGMYRGPGTAKVCSPPASYTKQSYDEGAKDLEQPSLVVSGSELSIQTRAPPDQEAPDQEALNQEAPNQEAPNQEAPNQEDSQGNKEQAVQFILQGAHANSTRPIFPNISEDSQAGERPEDRGPVLKLRGDSVAVDDANRSAIGDIQIIRECSQLTSPESQAEADPKMPREDNSDHNHQYGKPDDDTHGIPHCFVEYPTTTQRTLREHTSGTARQLASPALSPKRRDFATFPTSLHLLTRASCLDSSETVASLPAGLIDADNDASMANKSSHLRHRRRMAATRISTGDIEPISIKHDSGCIVEHSASADELAILSPEPISPARGLKVKDSIPQLIKALPPLPSDFRECQETPDRPVVGPHLVEKIRQGEVMSAERQPVLDGQWIQSSKDEQLKDQRSPTKFKIRVKPPTSPSHCPGVANAGKDQPPKASSPEAVLQTRPKLKLKLSRSQLSRGGSSSGDAFEHITRLKQCNSLADLAMCSNATRAVLDDNSTAPRCPQNHVQTTGIFQDQHGMTDLSAQAPELTPDDDGRNEHSVRPSNKINLVQVGRQSSEAASCEDERGLRKKFSMLRLRIAESLTMNQAKKRGKLELQSGDGHSTNLPLKDCSAKPQCGDNIAGKHVRNSRSEWMVDRMRQWATEAKKAVRSYVRRTLDRSPYRTA</sequence>
<feature type="region of interest" description="Disordered" evidence="1">
    <location>
        <begin position="101"/>
        <end position="125"/>
    </location>
</feature>
<feature type="compositionally biased region" description="Basic and acidic residues" evidence="1">
    <location>
        <begin position="706"/>
        <end position="716"/>
    </location>
</feature>
<proteinExistence type="predicted"/>
<feature type="compositionally biased region" description="Polar residues" evidence="1">
    <location>
        <begin position="380"/>
        <end position="407"/>
    </location>
</feature>
<dbReference type="STRING" id="1081109.A0A166UPY4"/>
<feature type="compositionally biased region" description="Polar residues" evidence="1">
    <location>
        <begin position="260"/>
        <end position="271"/>
    </location>
</feature>
<feature type="compositionally biased region" description="Polar residues" evidence="1">
    <location>
        <begin position="10"/>
        <end position="22"/>
    </location>
</feature>
<gene>
    <name evidence="2" type="ORF">AAL_00278</name>
</gene>
<comment type="caution">
    <text evidence="2">The sequence shown here is derived from an EMBL/GenBank/DDBJ whole genome shotgun (WGS) entry which is preliminary data.</text>
</comment>
<feature type="compositionally biased region" description="Polar residues" evidence="1">
    <location>
        <begin position="159"/>
        <end position="179"/>
    </location>
</feature>
<feature type="compositionally biased region" description="Basic and acidic residues" evidence="1">
    <location>
        <begin position="483"/>
        <end position="508"/>
    </location>
</feature>
<protein>
    <submittedName>
        <fullName evidence="2">Uncharacterized protein</fullName>
    </submittedName>
</protein>
<feature type="region of interest" description="Disordered" evidence="1">
    <location>
        <begin position="156"/>
        <end position="213"/>
    </location>
</feature>
<dbReference type="OrthoDB" id="4156126at2759"/>
<feature type="compositionally biased region" description="Low complexity" evidence="1">
    <location>
        <begin position="765"/>
        <end position="777"/>
    </location>
</feature>
<feature type="region of interest" description="Disordered" evidence="1">
    <location>
        <begin position="1"/>
        <end position="37"/>
    </location>
</feature>
<dbReference type="AlphaFoldDB" id="A0A166UPY4"/>
<dbReference type="Proteomes" id="UP000078544">
    <property type="component" value="Unassembled WGS sequence"/>
</dbReference>
<feature type="region of interest" description="Disordered" evidence="1">
    <location>
        <begin position="470"/>
        <end position="508"/>
    </location>
</feature>
<accession>A0A166UPY4</accession>
<organism evidence="2 3">
    <name type="scientific">Moelleriella libera RCEF 2490</name>
    <dbReference type="NCBI Taxonomy" id="1081109"/>
    <lineage>
        <taxon>Eukaryota</taxon>
        <taxon>Fungi</taxon>
        <taxon>Dikarya</taxon>
        <taxon>Ascomycota</taxon>
        <taxon>Pezizomycotina</taxon>
        <taxon>Sordariomycetes</taxon>
        <taxon>Hypocreomycetidae</taxon>
        <taxon>Hypocreales</taxon>
        <taxon>Clavicipitaceae</taxon>
        <taxon>Moelleriella</taxon>
    </lineage>
</organism>
<evidence type="ECO:0000313" key="3">
    <source>
        <dbReference type="Proteomes" id="UP000078544"/>
    </source>
</evidence>
<feature type="compositionally biased region" description="Basic and acidic residues" evidence="1">
    <location>
        <begin position="298"/>
        <end position="313"/>
    </location>
</feature>
<feature type="region of interest" description="Disordered" evidence="1">
    <location>
        <begin position="226"/>
        <end position="335"/>
    </location>
</feature>
<name>A0A166UPY4_9HYPO</name>
<dbReference type="EMBL" id="AZGY01000001">
    <property type="protein sequence ID" value="OAA32813.1"/>
    <property type="molecule type" value="Genomic_DNA"/>
</dbReference>
<feature type="compositionally biased region" description="Basic and acidic residues" evidence="1">
    <location>
        <begin position="434"/>
        <end position="448"/>
    </location>
</feature>
<feature type="region of interest" description="Disordered" evidence="1">
    <location>
        <begin position="366"/>
        <end position="448"/>
    </location>
</feature>